<reference evidence="1" key="1">
    <citation type="journal article" date="2015" name="Nature">
        <title>Complex archaea that bridge the gap between prokaryotes and eukaryotes.</title>
        <authorList>
            <person name="Spang A."/>
            <person name="Saw J.H."/>
            <person name="Jorgensen S.L."/>
            <person name="Zaremba-Niedzwiedzka K."/>
            <person name="Martijn J."/>
            <person name="Lind A.E."/>
            <person name="van Eijk R."/>
            <person name="Schleper C."/>
            <person name="Guy L."/>
            <person name="Ettema T.J."/>
        </authorList>
    </citation>
    <scope>NUCLEOTIDE SEQUENCE</scope>
</reference>
<comment type="caution">
    <text evidence="1">The sequence shown here is derived from an EMBL/GenBank/DDBJ whole genome shotgun (WGS) entry which is preliminary data.</text>
</comment>
<dbReference type="AlphaFoldDB" id="A0A0F9BFS6"/>
<gene>
    <name evidence="1" type="ORF">LCGC14_2453790</name>
</gene>
<accession>A0A0F9BFS6</accession>
<sequence>MKLHPRHELRQKAEVEAQLKLLGIIKKYDLSYGEIFTILAKLMSNWARYLKKDEDKK</sequence>
<organism evidence="1">
    <name type="scientific">marine sediment metagenome</name>
    <dbReference type="NCBI Taxonomy" id="412755"/>
    <lineage>
        <taxon>unclassified sequences</taxon>
        <taxon>metagenomes</taxon>
        <taxon>ecological metagenomes</taxon>
    </lineage>
</organism>
<name>A0A0F9BFS6_9ZZZZ</name>
<proteinExistence type="predicted"/>
<evidence type="ECO:0000313" key="1">
    <source>
        <dbReference type="EMBL" id="KKL20605.1"/>
    </source>
</evidence>
<dbReference type="EMBL" id="LAZR01038033">
    <property type="protein sequence ID" value="KKL20605.1"/>
    <property type="molecule type" value="Genomic_DNA"/>
</dbReference>
<protein>
    <submittedName>
        <fullName evidence="1">Uncharacterized protein</fullName>
    </submittedName>
</protein>